<gene>
    <name evidence="2" type="ORF">SARC_09842</name>
</gene>
<dbReference type="RefSeq" id="XP_014151611.1">
    <property type="nucleotide sequence ID" value="XM_014296136.1"/>
</dbReference>
<feature type="compositionally biased region" description="Basic and acidic residues" evidence="1">
    <location>
        <begin position="150"/>
        <end position="166"/>
    </location>
</feature>
<name>A0A0L0FLQ5_9EUKA</name>
<feature type="non-terminal residue" evidence="2">
    <location>
        <position position="343"/>
    </location>
</feature>
<feature type="region of interest" description="Disordered" evidence="1">
    <location>
        <begin position="214"/>
        <end position="343"/>
    </location>
</feature>
<protein>
    <submittedName>
        <fullName evidence="2">Uncharacterized protein</fullName>
    </submittedName>
</protein>
<organism evidence="2 3">
    <name type="scientific">Sphaeroforma arctica JP610</name>
    <dbReference type="NCBI Taxonomy" id="667725"/>
    <lineage>
        <taxon>Eukaryota</taxon>
        <taxon>Ichthyosporea</taxon>
        <taxon>Ichthyophonida</taxon>
        <taxon>Sphaeroforma</taxon>
    </lineage>
</organism>
<dbReference type="Proteomes" id="UP000054560">
    <property type="component" value="Unassembled WGS sequence"/>
</dbReference>
<evidence type="ECO:0000313" key="3">
    <source>
        <dbReference type="Proteomes" id="UP000054560"/>
    </source>
</evidence>
<accession>A0A0L0FLQ5</accession>
<evidence type="ECO:0000256" key="1">
    <source>
        <dbReference type="SAM" id="MobiDB-lite"/>
    </source>
</evidence>
<dbReference type="GeneID" id="25910346"/>
<reference evidence="2 3" key="1">
    <citation type="submission" date="2011-02" db="EMBL/GenBank/DDBJ databases">
        <title>The Genome Sequence of Sphaeroforma arctica JP610.</title>
        <authorList>
            <consortium name="The Broad Institute Genome Sequencing Platform"/>
            <person name="Russ C."/>
            <person name="Cuomo C."/>
            <person name="Young S.K."/>
            <person name="Zeng Q."/>
            <person name="Gargeya S."/>
            <person name="Alvarado L."/>
            <person name="Berlin A."/>
            <person name="Chapman S.B."/>
            <person name="Chen Z."/>
            <person name="Freedman E."/>
            <person name="Gellesch M."/>
            <person name="Goldberg J."/>
            <person name="Griggs A."/>
            <person name="Gujja S."/>
            <person name="Heilman E."/>
            <person name="Heiman D."/>
            <person name="Howarth C."/>
            <person name="Mehta T."/>
            <person name="Neiman D."/>
            <person name="Pearson M."/>
            <person name="Roberts A."/>
            <person name="Saif S."/>
            <person name="Shea T."/>
            <person name="Shenoy N."/>
            <person name="Sisk P."/>
            <person name="Stolte C."/>
            <person name="Sykes S."/>
            <person name="White J."/>
            <person name="Yandava C."/>
            <person name="Burger G."/>
            <person name="Gray M.W."/>
            <person name="Holland P.W.H."/>
            <person name="King N."/>
            <person name="Lang F.B.F."/>
            <person name="Roger A.J."/>
            <person name="Ruiz-Trillo I."/>
            <person name="Haas B."/>
            <person name="Nusbaum C."/>
            <person name="Birren B."/>
        </authorList>
    </citation>
    <scope>NUCLEOTIDE SEQUENCE [LARGE SCALE GENOMIC DNA]</scope>
    <source>
        <strain evidence="2 3">JP610</strain>
    </source>
</reference>
<feature type="compositionally biased region" description="Polar residues" evidence="1">
    <location>
        <begin position="7"/>
        <end position="18"/>
    </location>
</feature>
<feature type="region of interest" description="Disordered" evidence="1">
    <location>
        <begin position="1"/>
        <end position="23"/>
    </location>
</feature>
<evidence type="ECO:0000313" key="2">
    <source>
        <dbReference type="EMBL" id="KNC77709.1"/>
    </source>
</evidence>
<dbReference type="EMBL" id="KQ242655">
    <property type="protein sequence ID" value="KNC77709.1"/>
    <property type="molecule type" value="Genomic_DNA"/>
</dbReference>
<keyword evidence="3" id="KW-1185">Reference proteome</keyword>
<feature type="compositionally biased region" description="Basic and acidic residues" evidence="1">
    <location>
        <begin position="239"/>
        <end position="253"/>
    </location>
</feature>
<dbReference type="AlphaFoldDB" id="A0A0L0FLQ5"/>
<feature type="compositionally biased region" description="Basic residues" evidence="1">
    <location>
        <begin position="305"/>
        <end position="314"/>
    </location>
</feature>
<feature type="region of interest" description="Disordered" evidence="1">
    <location>
        <begin position="150"/>
        <end position="194"/>
    </location>
</feature>
<proteinExistence type="predicted"/>
<sequence length="343" mass="36033">MADTKPSDGSQTIHNGSVPNGGHASVIRIDSVVNVGDTSISYDGSVTNTGNTCNVSQIDAESNVIAAAQVLPVNNTDTVVASDSANCTIKENTDGDGKCGVESTCIDVNASDRNSVEKDENTTEKGNEIYESVEEEITDIEQAGAIKAIETSKEVSSDGSGEHGDVAMETNGDGDTNIPGVVERGSNDNSASHTYKTGVVSVSTEVQGGEVSTIAIEGADEHKPSAHVGDGNDNSTRSHTIDGSDKHRSRAYEDASTVDTCQTSAVPKVEGDMDDDIDNGKNIDSNSDGNESEKEGRKVTGTKAGKSRAKKPKPTKQERLKQRLQHFTTPIGTLMHAQDYAED</sequence>